<name>A0A1T2KY08_9GAMM</name>
<evidence type="ECO:0000313" key="2">
    <source>
        <dbReference type="EMBL" id="OOZ37738.1"/>
    </source>
</evidence>
<protein>
    <recommendedName>
        <fullName evidence="4">Antitermination protein NusG</fullName>
    </recommendedName>
</protein>
<organism evidence="2 3">
    <name type="scientific">Solemya velesiana gill symbiont</name>
    <dbReference type="NCBI Taxonomy" id="1918948"/>
    <lineage>
        <taxon>Bacteria</taxon>
        <taxon>Pseudomonadati</taxon>
        <taxon>Pseudomonadota</taxon>
        <taxon>Gammaproteobacteria</taxon>
        <taxon>sulfur-oxidizing symbionts</taxon>
    </lineage>
</organism>
<keyword evidence="1" id="KW-0812">Transmembrane</keyword>
<keyword evidence="1" id="KW-0472">Membrane</keyword>
<reference evidence="2 3" key="1">
    <citation type="submission" date="2016-11" db="EMBL/GenBank/DDBJ databases">
        <title>Mixed transmission modes and dynamic genome evolution in an obligate animal-bacterial symbiosis.</title>
        <authorList>
            <person name="Russell S.L."/>
            <person name="Corbett-Detig R.B."/>
            <person name="Cavanaugh C.M."/>
        </authorList>
    </citation>
    <scope>NUCLEOTIDE SEQUENCE [LARGE SCALE GENOMIC DNA]</scope>
    <source>
        <strain evidence="2">Se-Cadez</strain>
    </source>
</reference>
<dbReference type="Proteomes" id="UP000190896">
    <property type="component" value="Unassembled WGS sequence"/>
</dbReference>
<feature type="transmembrane region" description="Helical" evidence="1">
    <location>
        <begin position="43"/>
        <end position="67"/>
    </location>
</feature>
<accession>A0A1T2KY08</accession>
<dbReference type="RefSeq" id="WP_078485668.1">
    <property type="nucleotide sequence ID" value="NZ_MPRJ01000003.1"/>
</dbReference>
<sequence>MIWKLLLTLLVILGAVLVIRRRGQARLAPPLPAPQLEAPRRRIVMFTATAVVALMIVGLGGYAYFYWQDANQVVNVRVIDSRTGNSVTYKAYKGDVEGRSFTTTEGRTVTLAEVECLELGGD</sequence>
<dbReference type="EMBL" id="MPRJ01000003">
    <property type="protein sequence ID" value="OOZ37738.1"/>
    <property type="molecule type" value="Genomic_DNA"/>
</dbReference>
<proteinExistence type="predicted"/>
<evidence type="ECO:0000313" key="3">
    <source>
        <dbReference type="Proteomes" id="UP000190896"/>
    </source>
</evidence>
<comment type="caution">
    <text evidence="2">The sequence shown here is derived from an EMBL/GenBank/DDBJ whole genome shotgun (WGS) entry which is preliminary data.</text>
</comment>
<dbReference type="AlphaFoldDB" id="A0A1T2KY08"/>
<evidence type="ECO:0008006" key="4">
    <source>
        <dbReference type="Google" id="ProtNLM"/>
    </source>
</evidence>
<keyword evidence="3" id="KW-1185">Reference proteome</keyword>
<evidence type="ECO:0000256" key="1">
    <source>
        <dbReference type="SAM" id="Phobius"/>
    </source>
</evidence>
<gene>
    <name evidence="2" type="ORF">BOW51_00980</name>
</gene>
<dbReference type="OrthoDB" id="6400394at2"/>
<keyword evidence="1" id="KW-1133">Transmembrane helix</keyword>